<dbReference type="InterPro" id="IPR020561">
    <property type="entry name" value="PRibGlycinamid_synth_ATP-grasp"/>
</dbReference>
<dbReference type="InterPro" id="IPR000115">
    <property type="entry name" value="PRibGlycinamide_synth"/>
</dbReference>
<dbReference type="PANTHER" id="PTHR43472:SF1">
    <property type="entry name" value="PHOSPHORIBOSYLAMINE--GLYCINE LIGASE, CHLOROPLASTIC"/>
    <property type="match status" value="1"/>
</dbReference>
<feature type="domain" description="ATP-grasp" evidence="14">
    <location>
        <begin position="111"/>
        <end position="318"/>
    </location>
</feature>
<sequence>MKLLLLGSGGREHALAWKIAQSPKIEKLYIAPGNAGTSNVGENVAIKADDFTAIREFVVKNNIDMVVVGPEDPLVKGIYDYFKKDEALKNIPVIGPSKAGAVLEGSKEFAKGFMQRHNIPTAGYKSITAANQEEGLAFLETLEAPYVLKADGLCAGKGVLILPTLEEAKKELKEMLSGMFGDASATVVIEEFLSGIECSVFVLTDGKNYKILPEAKDYKRIGEGDKGLNTGGMGSVSPVPFADKAWMEKVEERIIRPTVEGLAAEGIDYKGFIFFGLINVKGEPMVIEYNVRMGDPETESVMLRIKSDLVELLEGVATGNLNEKVLEIDPRSAVCVMLVSGGYPEHYDKGFAISGVEEIENSIVFHAGTALKDGQVVTSGGRVIAVSSYGANKEEALAQSFANAKKINFDKKYFRSDIGFDL</sequence>
<dbReference type="Gene3D" id="3.30.1490.20">
    <property type="entry name" value="ATP-grasp fold, A domain"/>
    <property type="match status" value="1"/>
</dbReference>
<dbReference type="SMART" id="SM01210">
    <property type="entry name" value="GARS_C"/>
    <property type="match status" value="1"/>
</dbReference>
<evidence type="ECO:0000256" key="3">
    <source>
        <dbReference type="ARBA" id="ARBA00022598"/>
    </source>
</evidence>
<protein>
    <recommendedName>
        <fullName evidence="2 12">Phosphoribosylamine--glycine ligase</fullName>
        <ecNumber evidence="2 12">6.3.4.13</ecNumber>
    </recommendedName>
    <alternativeName>
        <fullName evidence="12">GARS</fullName>
    </alternativeName>
    <alternativeName>
        <fullName evidence="10 12">Glycinamide ribonucleotide synthetase</fullName>
    </alternativeName>
    <alternativeName>
        <fullName evidence="11 12">Phosphoribosylglycinamide synthetase</fullName>
    </alternativeName>
</protein>
<dbReference type="EMBL" id="QRKA01000023">
    <property type="protein sequence ID" value="RHH76474.1"/>
    <property type="molecule type" value="Genomic_DNA"/>
</dbReference>
<dbReference type="GO" id="GO:0046872">
    <property type="term" value="F:metal ion binding"/>
    <property type="evidence" value="ECO:0007669"/>
    <property type="project" value="UniProtKB-KW"/>
</dbReference>
<comment type="caution">
    <text evidence="16">The sequence shown here is derived from an EMBL/GenBank/DDBJ whole genome shotgun (WGS) entry which is preliminary data.</text>
</comment>
<proteinExistence type="inferred from homology"/>
<reference evidence="16 17" key="1">
    <citation type="submission" date="2018-08" db="EMBL/GenBank/DDBJ databases">
        <title>A genome reference for cultivated species of the human gut microbiota.</title>
        <authorList>
            <person name="Zou Y."/>
            <person name="Xue W."/>
            <person name="Luo G."/>
        </authorList>
    </citation>
    <scope>NUCLEOTIDE SEQUENCE [LARGE SCALE GENOMIC DNA]</scope>
    <source>
        <strain evidence="16 17">AM16-6</strain>
    </source>
</reference>
<evidence type="ECO:0000256" key="8">
    <source>
        <dbReference type="ARBA" id="ARBA00023211"/>
    </source>
</evidence>
<dbReference type="InterPro" id="IPR011054">
    <property type="entry name" value="Rudment_hybrid_motif"/>
</dbReference>
<dbReference type="HAMAP" id="MF_00138">
    <property type="entry name" value="GARS"/>
    <property type="match status" value="1"/>
</dbReference>
<accession>A0A414XRD2</accession>
<dbReference type="SMART" id="SM01209">
    <property type="entry name" value="GARS_A"/>
    <property type="match status" value="1"/>
</dbReference>
<evidence type="ECO:0000256" key="13">
    <source>
        <dbReference type="PROSITE-ProRule" id="PRU00409"/>
    </source>
</evidence>
<evidence type="ECO:0000256" key="11">
    <source>
        <dbReference type="ARBA" id="ARBA00042864"/>
    </source>
</evidence>
<dbReference type="SUPFAM" id="SSF56059">
    <property type="entry name" value="Glutathione synthetase ATP-binding domain-like"/>
    <property type="match status" value="1"/>
</dbReference>
<gene>
    <name evidence="12 15" type="primary">purD</name>
    <name evidence="16" type="ORF">DW193_14710</name>
    <name evidence="15" type="ORF">KSX14_05400</name>
</gene>
<comment type="catalytic activity">
    <reaction evidence="12">
        <text>5-phospho-beta-D-ribosylamine + glycine + ATP = N(1)-(5-phospho-beta-D-ribosyl)glycinamide + ADP + phosphate + H(+)</text>
        <dbReference type="Rhea" id="RHEA:17453"/>
        <dbReference type="ChEBI" id="CHEBI:15378"/>
        <dbReference type="ChEBI" id="CHEBI:30616"/>
        <dbReference type="ChEBI" id="CHEBI:43474"/>
        <dbReference type="ChEBI" id="CHEBI:57305"/>
        <dbReference type="ChEBI" id="CHEBI:58681"/>
        <dbReference type="ChEBI" id="CHEBI:143788"/>
        <dbReference type="ChEBI" id="CHEBI:456216"/>
        <dbReference type="EC" id="6.3.4.13"/>
    </reaction>
</comment>
<dbReference type="InterPro" id="IPR020562">
    <property type="entry name" value="PRibGlycinamide_synth_N"/>
</dbReference>
<evidence type="ECO:0000313" key="15">
    <source>
        <dbReference type="EMBL" id="MBV3488076.1"/>
    </source>
</evidence>
<evidence type="ECO:0000313" key="17">
    <source>
        <dbReference type="Proteomes" id="UP000283713"/>
    </source>
</evidence>
<dbReference type="Pfam" id="PF02844">
    <property type="entry name" value="GARS_N"/>
    <property type="match status" value="1"/>
</dbReference>
<keyword evidence="4" id="KW-0479">Metal-binding</keyword>
<keyword evidence="8" id="KW-0464">Manganese</keyword>
<dbReference type="PANTHER" id="PTHR43472">
    <property type="entry name" value="PHOSPHORIBOSYLAMINE--GLYCINE LIGASE"/>
    <property type="match status" value="1"/>
</dbReference>
<dbReference type="Pfam" id="PF01071">
    <property type="entry name" value="GARS_A"/>
    <property type="match status" value="1"/>
</dbReference>
<evidence type="ECO:0000256" key="1">
    <source>
        <dbReference type="ARBA" id="ARBA00005174"/>
    </source>
</evidence>
<dbReference type="InterPro" id="IPR013815">
    <property type="entry name" value="ATP_grasp_subdomain_1"/>
</dbReference>
<dbReference type="FunFam" id="3.40.50.20:FF:000006">
    <property type="entry name" value="Phosphoribosylamine--glycine ligase, chloroplastic"/>
    <property type="match status" value="1"/>
</dbReference>
<evidence type="ECO:0000256" key="2">
    <source>
        <dbReference type="ARBA" id="ARBA00013255"/>
    </source>
</evidence>
<dbReference type="Proteomes" id="UP000758576">
    <property type="component" value="Unassembled WGS sequence"/>
</dbReference>
<dbReference type="GO" id="GO:0004637">
    <property type="term" value="F:phosphoribosylamine-glycine ligase activity"/>
    <property type="evidence" value="ECO:0007669"/>
    <property type="project" value="UniProtKB-UniRule"/>
</dbReference>
<evidence type="ECO:0000256" key="7">
    <source>
        <dbReference type="ARBA" id="ARBA00022840"/>
    </source>
</evidence>
<dbReference type="PROSITE" id="PS50975">
    <property type="entry name" value="ATP_GRASP"/>
    <property type="match status" value="1"/>
</dbReference>
<evidence type="ECO:0000256" key="6">
    <source>
        <dbReference type="ARBA" id="ARBA00022755"/>
    </source>
</evidence>
<evidence type="ECO:0000256" key="10">
    <source>
        <dbReference type="ARBA" id="ARBA00042242"/>
    </source>
</evidence>
<dbReference type="InterPro" id="IPR020560">
    <property type="entry name" value="PRibGlycinamide_synth_C-dom"/>
</dbReference>
<comment type="similarity">
    <text evidence="9 12">Belongs to the GARS family.</text>
</comment>
<evidence type="ECO:0000256" key="9">
    <source>
        <dbReference type="ARBA" id="ARBA00038345"/>
    </source>
</evidence>
<evidence type="ECO:0000259" key="14">
    <source>
        <dbReference type="PROSITE" id="PS50975"/>
    </source>
</evidence>
<evidence type="ECO:0000313" key="16">
    <source>
        <dbReference type="EMBL" id="RHH76474.1"/>
    </source>
</evidence>
<keyword evidence="6 12" id="KW-0658">Purine biosynthesis</keyword>
<dbReference type="InterPro" id="IPR016185">
    <property type="entry name" value="PreATP-grasp_dom_sf"/>
</dbReference>
<dbReference type="Gene3D" id="3.90.600.10">
    <property type="entry name" value="Phosphoribosylglycinamide synthetase, C-terminal domain"/>
    <property type="match status" value="1"/>
</dbReference>
<evidence type="ECO:0000256" key="12">
    <source>
        <dbReference type="HAMAP-Rule" id="MF_00138"/>
    </source>
</evidence>
<comment type="pathway">
    <text evidence="1 12">Purine metabolism; IMP biosynthesis via de novo pathway; N(1)-(5-phospho-D-ribosyl)glycinamide from 5-phospho-alpha-D-ribose 1-diphosphate: step 2/2.</text>
</comment>
<dbReference type="GO" id="GO:0006189">
    <property type="term" value="P:'de novo' IMP biosynthetic process"/>
    <property type="evidence" value="ECO:0007669"/>
    <property type="project" value="UniProtKB-UniRule"/>
</dbReference>
<dbReference type="InterPro" id="IPR011761">
    <property type="entry name" value="ATP-grasp"/>
</dbReference>
<dbReference type="GO" id="GO:0009113">
    <property type="term" value="P:purine nucleobase biosynthetic process"/>
    <property type="evidence" value="ECO:0007669"/>
    <property type="project" value="InterPro"/>
</dbReference>
<dbReference type="RefSeq" id="WP_117597051.1">
    <property type="nucleotide sequence ID" value="NZ_DAWCXC010000016.1"/>
</dbReference>
<keyword evidence="7 13" id="KW-0067">ATP-binding</keyword>
<dbReference type="AlphaFoldDB" id="A0A414XRD2"/>
<organism evidence="16 17">
    <name type="scientific">Phocaeicola vulgatus</name>
    <name type="common">Bacteroides vulgatus</name>
    <dbReference type="NCBI Taxonomy" id="821"/>
    <lineage>
        <taxon>Bacteria</taxon>
        <taxon>Pseudomonadati</taxon>
        <taxon>Bacteroidota</taxon>
        <taxon>Bacteroidia</taxon>
        <taxon>Bacteroidales</taxon>
        <taxon>Bacteroidaceae</taxon>
        <taxon>Phocaeicola</taxon>
    </lineage>
</organism>
<dbReference type="Proteomes" id="UP000283713">
    <property type="component" value="Unassembled WGS sequence"/>
</dbReference>
<dbReference type="NCBIfam" id="TIGR00877">
    <property type="entry name" value="purD"/>
    <property type="match status" value="1"/>
</dbReference>
<dbReference type="SUPFAM" id="SSF51246">
    <property type="entry name" value="Rudiment single hybrid motif"/>
    <property type="match status" value="1"/>
</dbReference>
<evidence type="ECO:0000256" key="4">
    <source>
        <dbReference type="ARBA" id="ARBA00022723"/>
    </source>
</evidence>
<dbReference type="EC" id="6.3.4.13" evidence="2 12"/>
<keyword evidence="3 12" id="KW-0436">Ligase</keyword>
<name>A0A414XRD2_PHOVU</name>
<dbReference type="InterPro" id="IPR037123">
    <property type="entry name" value="PRibGlycinamide_synth_C_sf"/>
</dbReference>
<keyword evidence="5 13" id="KW-0547">Nucleotide-binding</keyword>
<reference evidence="15" key="2">
    <citation type="submission" date="2021-06" db="EMBL/GenBank/DDBJ databases">
        <title>Collection of gut derived symbiotic bacterial strains cultured from healthy donors.</title>
        <authorList>
            <person name="Lin H."/>
            <person name="Littmann E."/>
            <person name="Pamer E.G."/>
        </authorList>
    </citation>
    <scope>NUCLEOTIDE SEQUENCE</scope>
    <source>
        <strain evidence="15">MSK.19.85</strain>
    </source>
</reference>
<dbReference type="UniPathway" id="UPA00074">
    <property type="reaction ID" value="UER00125"/>
</dbReference>
<dbReference type="Gene3D" id="3.30.470.20">
    <property type="entry name" value="ATP-grasp fold, B domain"/>
    <property type="match status" value="1"/>
</dbReference>
<dbReference type="SUPFAM" id="SSF52440">
    <property type="entry name" value="PreATP-grasp domain"/>
    <property type="match status" value="1"/>
</dbReference>
<dbReference type="EMBL" id="JAHOGA010000008">
    <property type="protein sequence ID" value="MBV3488076.1"/>
    <property type="molecule type" value="Genomic_DNA"/>
</dbReference>
<dbReference type="GO" id="GO:0005524">
    <property type="term" value="F:ATP binding"/>
    <property type="evidence" value="ECO:0007669"/>
    <property type="project" value="UniProtKB-UniRule"/>
</dbReference>
<dbReference type="Gene3D" id="3.40.50.20">
    <property type="match status" value="1"/>
</dbReference>
<dbReference type="Pfam" id="PF02843">
    <property type="entry name" value="GARS_C"/>
    <property type="match status" value="1"/>
</dbReference>
<evidence type="ECO:0000256" key="5">
    <source>
        <dbReference type="ARBA" id="ARBA00022741"/>
    </source>
</evidence>